<evidence type="ECO:0000313" key="3">
    <source>
        <dbReference type="Proteomes" id="UP000471633"/>
    </source>
</evidence>
<reference evidence="2" key="3">
    <citation type="submission" date="2021-06" db="EMBL/GenBank/DDBJ databases">
        <title>Chromosome-level genome assembly for S. haematobium.</title>
        <authorList>
            <person name="Stroehlein A.J."/>
        </authorList>
    </citation>
    <scope>NUCLEOTIDE SEQUENCE</scope>
</reference>
<dbReference type="KEGG" id="shx:MS3_00007144"/>
<sequence>MNFSSNLIECKLGLSIHKGKTKILKFKAENSNPITLDNETLEDVESFTYLVSCIIDEQGGSDAHRKAGIDKIRTAFLQLNNIWNSKQFSTNNKVRMFNTNVKTVLLYIAET</sequence>
<dbReference type="AlphaFoldDB" id="A0A922IL98"/>
<dbReference type="PANTHER" id="PTHR47027">
    <property type="entry name" value="REVERSE TRANSCRIPTASE DOMAIN-CONTAINING PROTEIN"/>
    <property type="match status" value="1"/>
</dbReference>
<reference evidence="2" key="4">
    <citation type="journal article" date="2022" name="PLoS Pathog.">
        <title>Chromosome-level genome of Schistosoma haematobium underpins genome-wide explorations of molecular variation.</title>
        <authorList>
            <person name="Stroehlein A.J."/>
            <person name="Korhonen P.K."/>
            <person name="Lee V.V."/>
            <person name="Ralph S.A."/>
            <person name="Mentink-Kane M."/>
            <person name="You H."/>
            <person name="McManus D.P."/>
            <person name="Tchuente L.T."/>
            <person name="Stothard J.R."/>
            <person name="Kaur P."/>
            <person name="Dudchenko O."/>
            <person name="Aiden E.L."/>
            <person name="Yang B."/>
            <person name="Yang H."/>
            <person name="Emery A.M."/>
            <person name="Webster B.L."/>
            <person name="Brindley P.J."/>
            <person name="Rollinson D."/>
            <person name="Chang B.C.H."/>
            <person name="Gasser R.B."/>
            <person name="Young N.D."/>
        </authorList>
    </citation>
    <scope>NUCLEOTIDE SEQUENCE</scope>
</reference>
<name>A0A922IL98_SCHHA</name>
<dbReference type="Proteomes" id="UP000471633">
    <property type="component" value="Unassembled WGS sequence"/>
</dbReference>
<reference evidence="2" key="1">
    <citation type="journal article" date="2012" name="Nat. Genet.">
        <title>Whole-genome sequence of Schistosoma haematobium.</title>
        <authorList>
            <person name="Young N.D."/>
            <person name="Jex A.R."/>
            <person name="Li B."/>
            <person name="Liu S."/>
            <person name="Yang L."/>
            <person name="Xiong Z."/>
            <person name="Li Y."/>
            <person name="Cantacessi C."/>
            <person name="Hall R.S."/>
            <person name="Xu X."/>
            <person name="Chen F."/>
            <person name="Wu X."/>
            <person name="Zerlotini A."/>
            <person name="Oliveira G."/>
            <person name="Hofmann A."/>
            <person name="Zhang G."/>
            <person name="Fang X."/>
            <person name="Kang Y."/>
            <person name="Campbell B.E."/>
            <person name="Loukas A."/>
            <person name="Ranganathan S."/>
            <person name="Rollinson D."/>
            <person name="Rinaldi G."/>
            <person name="Brindley P.J."/>
            <person name="Yang H."/>
            <person name="Wang J."/>
            <person name="Wang J."/>
            <person name="Gasser R.B."/>
        </authorList>
    </citation>
    <scope>NUCLEOTIDE SEQUENCE</scope>
</reference>
<evidence type="ECO:0000259" key="1">
    <source>
        <dbReference type="Pfam" id="PF20049"/>
    </source>
</evidence>
<organism evidence="2 3">
    <name type="scientific">Schistosoma haematobium</name>
    <name type="common">Blood fluke</name>
    <dbReference type="NCBI Taxonomy" id="6185"/>
    <lineage>
        <taxon>Eukaryota</taxon>
        <taxon>Metazoa</taxon>
        <taxon>Spiralia</taxon>
        <taxon>Lophotrochozoa</taxon>
        <taxon>Platyhelminthes</taxon>
        <taxon>Trematoda</taxon>
        <taxon>Digenea</taxon>
        <taxon>Strigeidida</taxon>
        <taxon>Schistosomatoidea</taxon>
        <taxon>Schistosomatidae</taxon>
        <taxon>Schistosoma</taxon>
    </lineage>
</organism>
<protein>
    <submittedName>
        <fullName evidence="2">Laminin subunit gamma-1</fullName>
    </submittedName>
</protein>
<dbReference type="InterPro" id="IPR045609">
    <property type="entry name" value="DUF6451"/>
</dbReference>
<accession>A0A922IL98</accession>
<gene>
    <name evidence="2" type="primary">LAMC1_31</name>
    <name evidence="2" type="ORF">MS3_00007144</name>
</gene>
<dbReference type="CTD" id="75577628"/>
<keyword evidence="3" id="KW-1185">Reference proteome</keyword>
<comment type="caution">
    <text evidence="2">The sequence shown here is derived from an EMBL/GenBank/DDBJ whole genome shotgun (WGS) entry which is preliminary data.</text>
</comment>
<dbReference type="RefSeq" id="XP_051065896.1">
    <property type="nucleotide sequence ID" value="XM_051215399.1"/>
</dbReference>
<dbReference type="EMBL" id="AMPZ03000005">
    <property type="protein sequence ID" value="KAH9582356.1"/>
    <property type="molecule type" value="Genomic_DNA"/>
</dbReference>
<proteinExistence type="predicted"/>
<dbReference type="PANTHER" id="PTHR47027:SF25">
    <property type="entry name" value="REVERSE TRANSCRIPTASE DOMAIN-CONTAINING PROTEIN"/>
    <property type="match status" value="1"/>
</dbReference>
<dbReference type="Pfam" id="PF20049">
    <property type="entry name" value="DUF6451"/>
    <property type="match status" value="1"/>
</dbReference>
<feature type="domain" description="DUF6451" evidence="1">
    <location>
        <begin position="75"/>
        <end position="107"/>
    </location>
</feature>
<evidence type="ECO:0000313" key="2">
    <source>
        <dbReference type="EMBL" id="KAH9582356.1"/>
    </source>
</evidence>
<reference evidence="2" key="2">
    <citation type="journal article" date="2019" name="Gigascience">
        <title>High-quality Schistosoma haematobium genome achieved by single-molecule and long-range sequencing.</title>
        <authorList>
            <person name="Stroehlein A.J."/>
            <person name="Korhonen P.K."/>
            <person name="Chong T.M."/>
            <person name="Lim Y.L."/>
            <person name="Chan K.G."/>
            <person name="Webster B."/>
            <person name="Rollinson D."/>
            <person name="Brindley P.J."/>
            <person name="Gasser R.B."/>
            <person name="Young N.D."/>
        </authorList>
    </citation>
    <scope>NUCLEOTIDE SEQUENCE</scope>
</reference>
<dbReference type="GeneID" id="75577628"/>